<sequence length="108" mass="11933">MIDVSHLTVNQLDDLIAQAQKEITRKKALARKSLMADMEKLARDAGVSLNELFPEAGAAKPSKVKTPVAPKYRNPNDASQTWTGRGRQPLWIAALLAEGKRLEDLLIK</sequence>
<evidence type="ECO:0000256" key="3">
    <source>
        <dbReference type="ARBA" id="ARBA00022490"/>
    </source>
</evidence>
<evidence type="ECO:0000256" key="4">
    <source>
        <dbReference type="ARBA" id="ARBA00023125"/>
    </source>
</evidence>
<protein>
    <submittedName>
        <fullName evidence="7">H-NS histone family protein</fullName>
    </submittedName>
</protein>
<evidence type="ECO:0000313" key="7">
    <source>
        <dbReference type="EMBL" id="MFD0949181.1"/>
    </source>
</evidence>
<evidence type="ECO:0000259" key="6">
    <source>
        <dbReference type="SMART" id="SM00528"/>
    </source>
</evidence>
<dbReference type="InterPro" id="IPR027444">
    <property type="entry name" value="H-NS_C_dom"/>
</dbReference>
<keyword evidence="8" id="KW-1185">Reference proteome</keyword>
<evidence type="ECO:0000256" key="2">
    <source>
        <dbReference type="ARBA" id="ARBA00010610"/>
    </source>
</evidence>
<comment type="subcellular location">
    <subcellularLocation>
        <location evidence="1">Cytoplasm</location>
        <location evidence="1">Nucleoid</location>
    </subcellularLocation>
</comment>
<reference evidence="8" key="1">
    <citation type="journal article" date="2019" name="Int. J. Syst. Evol. Microbiol.">
        <title>The Global Catalogue of Microorganisms (GCM) 10K type strain sequencing project: providing services to taxonomists for standard genome sequencing and annotation.</title>
        <authorList>
            <consortium name="The Broad Institute Genomics Platform"/>
            <consortium name="The Broad Institute Genome Sequencing Center for Infectious Disease"/>
            <person name="Wu L."/>
            <person name="Ma J."/>
        </authorList>
    </citation>
    <scope>NUCLEOTIDE SEQUENCE [LARGE SCALE GENOMIC DNA]</scope>
    <source>
        <strain evidence="8">CCUG 63419</strain>
    </source>
</reference>
<dbReference type="InterPro" id="IPR037150">
    <property type="entry name" value="H-NS_C_dom_sf"/>
</dbReference>
<dbReference type="SUPFAM" id="SSF81273">
    <property type="entry name" value="H-NS histone-like proteins"/>
    <property type="match status" value="1"/>
</dbReference>
<feature type="region of interest" description="Disordered" evidence="5">
    <location>
        <begin position="59"/>
        <end position="83"/>
    </location>
</feature>
<keyword evidence="3" id="KW-0963">Cytoplasm</keyword>
<comment type="caution">
    <text evidence="7">The sequence shown here is derived from an EMBL/GenBank/DDBJ whole genome shotgun (WGS) entry which is preliminary data.</text>
</comment>
<gene>
    <name evidence="7" type="ORF">ACFQ0F_02040</name>
</gene>
<evidence type="ECO:0000313" key="8">
    <source>
        <dbReference type="Proteomes" id="UP001597044"/>
    </source>
</evidence>
<dbReference type="PANTHER" id="PTHR38097">
    <property type="match status" value="1"/>
</dbReference>
<dbReference type="EMBL" id="JBHTIT010000001">
    <property type="protein sequence ID" value="MFD0949181.1"/>
    <property type="molecule type" value="Genomic_DNA"/>
</dbReference>
<proteinExistence type="inferred from homology"/>
<accession>A0ABW3HCH9</accession>
<dbReference type="PANTHER" id="PTHR38097:SF2">
    <property type="entry name" value="DNA-BINDING PROTEIN STPA"/>
    <property type="match status" value="1"/>
</dbReference>
<organism evidence="7 8">
    <name type="scientific">Paraperlucidibaca wandonensis</name>
    <dbReference type="NCBI Taxonomy" id="1268273"/>
    <lineage>
        <taxon>Bacteria</taxon>
        <taxon>Pseudomonadati</taxon>
        <taxon>Pseudomonadota</taxon>
        <taxon>Gammaproteobacteria</taxon>
        <taxon>Moraxellales</taxon>
        <taxon>Moraxellaceae</taxon>
        <taxon>Paraperlucidibaca</taxon>
    </lineage>
</organism>
<keyword evidence="4" id="KW-0238">DNA-binding</keyword>
<dbReference type="Proteomes" id="UP001597044">
    <property type="component" value="Unassembled WGS sequence"/>
</dbReference>
<evidence type="ECO:0000256" key="1">
    <source>
        <dbReference type="ARBA" id="ARBA00004453"/>
    </source>
</evidence>
<dbReference type="Gene3D" id="4.10.430.10">
    <property type="entry name" value="Histone-like protein H-NS, C-terminal domain"/>
    <property type="match status" value="1"/>
</dbReference>
<comment type="similarity">
    <text evidence="2">Belongs to the histone-like protein H-NS family.</text>
</comment>
<dbReference type="Pfam" id="PF00816">
    <property type="entry name" value="Histone_HNS"/>
    <property type="match status" value="1"/>
</dbReference>
<dbReference type="SMART" id="SM00528">
    <property type="entry name" value="HNS"/>
    <property type="match status" value="1"/>
</dbReference>
<name>A0ABW3HCH9_9GAMM</name>
<dbReference type="RefSeq" id="WP_340675371.1">
    <property type="nucleotide sequence ID" value="NZ_JBHTIT010000001.1"/>
</dbReference>
<feature type="domain" description="DNA-binding protein H-NS-like C-terminal" evidence="6">
    <location>
        <begin position="62"/>
        <end position="107"/>
    </location>
</feature>
<evidence type="ECO:0000256" key="5">
    <source>
        <dbReference type="SAM" id="MobiDB-lite"/>
    </source>
</evidence>